<evidence type="ECO:0000313" key="2">
    <source>
        <dbReference type="Proteomes" id="UP000276301"/>
    </source>
</evidence>
<dbReference type="PANTHER" id="PTHR40056:SF1">
    <property type="entry name" value="DUF1836 DOMAIN-CONTAINING PROTEIN"/>
    <property type="match status" value="1"/>
</dbReference>
<proteinExistence type="predicted"/>
<protein>
    <submittedName>
        <fullName evidence="1">DUF1836 domain-containing protein</fullName>
    </submittedName>
</protein>
<sequence>MKTFDEILSAAFADADLSAADVPRIDLYMDQILTLVDEGLAGNKRSAEDKLLTKTMVNNYSKEHLIMPVKGKKYSREQVMQLLCILTLKQQLALSDIKRLVAGEGAPGGFERAYGDALALKNRLRPKLEALLREELSDASGLESRERALALALALAGAATELRRVCEGVVENAPEG</sequence>
<name>A0A498CKS0_9FIRM</name>
<dbReference type="EMBL" id="RCHT01000026">
    <property type="protein sequence ID" value="RLL08960.1"/>
    <property type="molecule type" value="Genomic_DNA"/>
</dbReference>
<comment type="caution">
    <text evidence="1">The sequence shown here is derived from an EMBL/GenBank/DDBJ whole genome shotgun (WGS) entry which is preliminary data.</text>
</comment>
<dbReference type="Pfam" id="PF08876">
    <property type="entry name" value="DUF1836"/>
    <property type="match status" value="1"/>
</dbReference>
<accession>A0A498CKS0</accession>
<dbReference type="Proteomes" id="UP000276301">
    <property type="component" value="Unassembled WGS sequence"/>
</dbReference>
<reference evidence="1 2" key="1">
    <citation type="submission" date="2018-10" db="EMBL/GenBank/DDBJ databases">
        <title>Anaerotruncus faecis sp. nov., isolated from human feces.</title>
        <authorList>
            <person name="Wang Y.-J."/>
        </authorList>
    </citation>
    <scope>NUCLEOTIDE SEQUENCE [LARGE SCALE GENOMIC DNA]</scope>
    <source>
        <strain evidence="1 2">22A2-44</strain>
    </source>
</reference>
<gene>
    <name evidence="1" type="ORF">D4A47_11155</name>
</gene>
<dbReference type="RefSeq" id="WP_101549565.1">
    <property type="nucleotide sequence ID" value="NZ_DBFBJK010000129.1"/>
</dbReference>
<dbReference type="PANTHER" id="PTHR40056">
    <property type="entry name" value="HYPOTHETICAL CYTOSOLIC PROTEIN"/>
    <property type="match status" value="1"/>
</dbReference>
<evidence type="ECO:0000313" key="1">
    <source>
        <dbReference type="EMBL" id="RLL08960.1"/>
    </source>
</evidence>
<dbReference type="AlphaFoldDB" id="A0A498CKS0"/>
<organism evidence="1 2">
    <name type="scientific">Anaerotruncus massiliensis</name>
    <name type="common">ex Liu et al. 2021</name>
    <dbReference type="NCBI Taxonomy" id="2321404"/>
    <lineage>
        <taxon>Bacteria</taxon>
        <taxon>Bacillati</taxon>
        <taxon>Bacillota</taxon>
        <taxon>Clostridia</taxon>
        <taxon>Eubacteriales</taxon>
        <taxon>Oscillospiraceae</taxon>
        <taxon>Anaerotruncus</taxon>
    </lineage>
</organism>
<dbReference type="InterPro" id="IPR014975">
    <property type="entry name" value="DUF1836"/>
</dbReference>
<keyword evidence="2" id="KW-1185">Reference proteome</keyword>